<sequence length="37" mass="4378">MKKKIVVEKPFISYQQEMLKYQCLGIFVFFPLPIAEA</sequence>
<dbReference type="Proteomes" id="UP000067008">
    <property type="component" value="Chromosome 1"/>
</dbReference>
<name>A0AAD1F8E4_PREIN</name>
<dbReference type="AlphaFoldDB" id="A0AAD1F8E4"/>
<gene>
    <name evidence="1" type="ORF">PI172_2461</name>
</gene>
<organism evidence="1 2">
    <name type="scientific">Prevotella intermedia</name>
    <dbReference type="NCBI Taxonomy" id="28131"/>
    <lineage>
        <taxon>Bacteria</taxon>
        <taxon>Pseudomonadati</taxon>
        <taxon>Bacteroidota</taxon>
        <taxon>Bacteroidia</taxon>
        <taxon>Bacteroidales</taxon>
        <taxon>Prevotellaceae</taxon>
        <taxon>Prevotella</taxon>
    </lineage>
</organism>
<evidence type="ECO:0000313" key="1">
    <source>
        <dbReference type="EMBL" id="BAR97189.1"/>
    </source>
</evidence>
<proteinExistence type="predicted"/>
<accession>A0AAD1F8E4</accession>
<reference evidence="1 2" key="1">
    <citation type="submission" date="2015-07" db="EMBL/GenBank/DDBJ databases">
        <title>Complete genome sequence of Prevotella intermedia strain 17-2.</title>
        <authorList>
            <person name="Nambu T."/>
        </authorList>
    </citation>
    <scope>NUCLEOTIDE SEQUENCE [LARGE SCALE GENOMIC DNA]</scope>
    <source>
        <strain evidence="1 2">17-2</strain>
    </source>
</reference>
<dbReference type="EMBL" id="AP014926">
    <property type="protein sequence ID" value="BAR97189.1"/>
    <property type="molecule type" value="Genomic_DNA"/>
</dbReference>
<evidence type="ECO:0000313" key="2">
    <source>
        <dbReference type="Proteomes" id="UP000067008"/>
    </source>
</evidence>
<protein>
    <submittedName>
        <fullName evidence="1">Uncharacterized protein</fullName>
    </submittedName>
</protein>